<evidence type="ECO:0008006" key="4">
    <source>
        <dbReference type="Google" id="ProtNLM"/>
    </source>
</evidence>
<reference evidence="3" key="1">
    <citation type="journal article" date="2019" name="Int. J. Syst. Evol. Microbiol.">
        <title>The Global Catalogue of Microorganisms (GCM) 10K type strain sequencing project: providing services to taxonomists for standard genome sequencing and annotation.</title>
        <authorList>
            <consortium name="The Broad Institute Genomics Platform"/>
            <consortium name="The Broad Institute Genome Sequencing Center for Infectious Disease"/>
            <person name="Wu L."/>
            <person name="Ma J."/>
        </authorList>
    </citation>
    <scope>NUCLEOTIDE SEQUENCE [LARGE SCALE GENOMIC DNA]</scope>
    <source>
        <strain evidence="3">CCUG 62982</strain>
    </source>
</reference>
<feature type="chain" id="PRO_5046322171" description="DUF4893 domain-containing protein" evidence="1">
    <location>
        <begin position="22"/>
        <end position="224"/>
    </location>
</feature>
<proteinExistence type="predicted"/>
<evidence type="ECO:0000313" key="2">
    <source>
        <dbReference type="EMBL" id="MFD0947591.1"/>
    </source>
</evidence>
<keyword evidence="3" id="KW-1185">Reference proteome</keyword>
<name>A0ABW3H7W3_9SPHN</name>
<sequence>MRNRLIPLALALLPLPLSACAVLHSEEALIAASDPAPDLVPGLYQGLSRFTPEALEKLDSVQRARCLDLGFPDPREAGPVPVLYCPFDDEDLSENPKFRIAPGNAGFVLTGVPGEGDDPAEVAKEVYGLRLRDLGGGVRLVQVGTDKGELKGYFYALAALHPARIEAVLVPCDGGASKPAEGPRPKLKCEVESIDAIRGDVLAYAAKIADGEPVKPVIATRIGD</sequence>
<gene>
    <name evidence="2" type="ORF">ACFQ1E_14675</name>
</gene>
<dbReference type="EMBL" id="JBHTJG010000007">
    <property type="protein sequence ID" value="MFD0947591.1"/>
    <property type="molecule type" value="Genomic_DNA"/>
</dbReference>
<keyword evidence="1" id="KW-0732">Signal</keyword>
<feature type="signal peptide" evidence="1">
    <location>
        <begin position="1"/>
        <end position="21"/>
    </location>
</feature>
<accession>A0ABW3H7W3</accession>
<protein>
    <recommendedName>
        <fullName evidence="4">DUF4893 domain-containing protein</fullName>
    </recommendedName>
</protein>
<evidence type="ECO:0000256" key="1">
    <source>
        <dbReference type="SAM" id="SignalP"/>
    </source>
</evidence>
<dbReference type="Proteomes" id="UP001596977">
    <property type="component" value="Unassembled WGS sequence"/>
</dbReference>
<organism evidence="2 3">
    <name type="scientific">Sphingomonas canadensis</name>
    <dbReference type="NCBI Taxonomy" id="1219257"/>
    <lineage>
        <taxon>Bacteria</taxon>
        <taxon>Pseudomonadati</taxon>
        <taxon>Pseudomonadota</taxon>
        <taxon>Alphaproteobacteria</taxon>
        <taxon>Sphingomonadales</taxon>
        <taxon>Sphingomonadaceae</taxon>
        <taxon>Sphingomonas</taxon>
    </lineage>
</organism>
<evidence type="ECO:0000313" key="3">
    <source>
        <dbReference type="Proteomes" id="UP001596977"/>
    </source>
</evidence>
<dbReference type="RefSeq" id="WP_264945103.1">
    <property type="nucleotide sequence ID" value="NZ_JAPDRA010000007.1"/>
</dbReference>
<comment type="caution">
    <text evidence="2">The sequence shown here is derived from an EMBL/GenBank/DDBJ whole genome shotgun (WGS) entry which is preliminary data.</text>
</comment>